<name>A0A8H7Q2M0_MORIS</name>
<organism evidence="2 3">
    <name type="scientific">Mortierella isabellina</name>
    <name type="common">Filamentous fungus</name>
    <name type="synonym">Umbelopsis isabellina</name>
    <dbReference type="NCBI Taxonomy" id="91625"/>
    <lineage>
        <taxon>Eukaryota</taxon>
        <taxon>Fungi</taxon>
        <taxon>Fungi incertae sedis</taxon>
        <taxon>Mucoromycota</taxon>
        <taxon>Mucoromycotina</taxon>
        <taxon>Umbelopsidomycetes</taxon>
        <taxon>Umbelopsidales</taxon>
        <taxon>Umbelopsidaceae</taxon>
        <taxon>Umbelopsis</taxon>
    </lineage>
</organism>
<feature type="transmembrane region" description="Helical" evidence="1">
    <location>
        <begin position="48"/>
        <end position="65"/>
    </location>
</feature>
<dbReference type="PANTHER" id="PTHR36535">
    <property type="entry name" value="YALI0E30327P"/>
    <property type="match status" value="1"/>
</dbReference>
<sequence>MADRALIASTGLMAGFTLAVTFVASPLVDISTKKRDTWSRLYENGAKMAVPLALTTAISGGMLYYKTPNPRILAATIIGAFPIPFTVLAMSPTNKAIENSSNNDPKVDGLVNKWNQLHNVRTLVSVVSFGLAVYALV</sequence>
<dbReference type="PANTHER" id="PTHR36535:SF1">
    <property type="entry name" value="DUF1772 DOMAIN-CONTAINING PROTEIN"/>
    <property type="match status" value="1"/>
</dbReference>
<dbReference type="Pfam" id="PF08592">
    <property type="entry name" value="Anthrone_oxy"/>
    <property type="match status" value="1"/>
</dbReference>
<dbReference type="Proteomes" id="UP000654370">
    <property type="component" value="Unassembled WGS sequence"/>
</dbReference>
<dbReference type="EMBL" id="JAEPQZ010000002">
    <property type="protein sequence ID" value="KAG2184802.1"/>
    <property type="molecule type" value="Genomic_DNA"/>
</dbReference>
<evidence type="ECO:0000313" key="2">
    <source>
        <dbReference type="EMBL" id="KAG2184802.1"/>
    </source>
</evidence>
<keyword evidence="3" id="KW-1185">Reference proteome</keyword>
<dbReference type="AlphaFoldDB" id="A0A8H7Q2M0"/>
<feature type="transmembrane region" description="Helical" evidence="1">
    <location>
        <begin position="71"/>
        <end position="90"/>
    </location>
</feature>
<gene>
    <name evidence="2" type="ORF">INT43_000715</name>
</gene>
<keyword evidence="1" id="KW-0812">Transmembrane</keyword>
<evidence type="ECO:0000256" key="1">
    <source>
        <dbReference type="SAM" id="Phobius"/>
    </source>
</evidence>
<accession>A0A8H7Q2M0</accession>
<dbReference type="OrthoDB" id="5954308at2759"/>
<evidence type="ECO:0000313" key="3">
    <source>
        <dbReference type="Proteomes" id="UP000654370"/>
    </source>
</evidence>
<keyword evidence="1" id="KW-1133">Transmembrane helix</keyword>
<dbReference type="InterPro" id="IPR013901">
    <property type="entry name" value="Anthrone_oxy"/>
</dbReference>
<comment type="caution">
    <text evidence="2">The sequence shown here is derived from an EMBL/GenBank/DDBJ whole genome shotgun (WGS) entry which is preliminary data.</text>
</comment>
<feature type="transmembrane region" description="Helical" evidence="1">
    <location>
        <begin position="6"/>
        <end position="28"/>
    </location>
</feature>
<protein>
    <recommendedName>
        <fullName evidence="4">DUF1772-domain-containing protein</fullName>
    </recommendedName>
</protein>
<reference evidence="2" key="1">
    <citation type="submission" date="2020-12" db="EMBL/GenBank/DDBJ databases">
        <title>Metabolic potential, ecology and presence of endohyphal bacteria is reflected in genomic diversity of Mucoromycotina.</title>
        <authorList>
            <person name="Muszewska A."/>
            <person name="Okrasinska A."/>
            <person name="Steczkiewicz K."/>
            <person name="Drgas O."/>
            <person name="Orlowska M."/>
            <person name="Perlinska-Lenart U."/>
            <person name="Aleksandrzak-Piekarczyk T."/>
            <person name="Szatraj K."/>
            <person name="Zielenkiewicz U."/>
            <person name="Pilsyk S."/>
            <person name="Malc E."/>
            <person name="Mieczkowski P."/>
            <person name="Kruszewska J.S."/>
            <person name="Biernat P."/>
            <person name="Pawlowska J."/>
        </authorList>
    </citation>
    <scope>NUCLEOTIDE SEQUENCE</scope>
    <source>
        <strain evidence="2">WA0000067209</strain>
    </source>
</reference>
<evidence type="ECO:0008006" key="4">
    <source>
        <dbReference type="Google" id="ProtNLM"/>
    </source>
</evidence>
<proteinExistence type="predicted"/>
<keyword evidence="1" id="KW-0472">Membrane</keyword>